<dbReference type="EMBL" id="SDAM02000120">
    <property type="protein sequence ID" value="KAH6828900.1"/>
    <property type="molecule type" value="Genomic_DNA"/>
</dbReference>
<evidence type="ECO:0000256" key="1">
    <source>
        <dbReference type="ARBA" id="ARBA00008056"/>
    </source>
</evidence>
<accession>A0AAD4J956</accession>
<keyword evidence="7" id="KW-1185">Reference proteome</keyword>
<dbReference type="InterPro" id="IPR044861">
    <property type="entry name" value="IPNS-like_FE2OG_OXY"/>
</dbReference>
<dbReference type="FunFam" id="2.60.120.330:FF:000018">
    <property type="entry name" value="2-oxoglutarate (2OG) and Fe(II)-dependent oxygenase superfamily protein"/>
    <property type="match status" value="1"/>
</dbReference>
<dbReference type="SUPFAM" id="SSF51197">
    <property type="entry name" value="Clavaminate synthase-like"/>
    <property type="match status" value="1"/>
</dbReference>
<dbReference type="PROSITE" id="PS51471">
    <property type="entry name" value="FE2OG_OXY"/>
    <property type="match status" value="1"/>
</dbReference>
<name>A0AAD4J956_PERFH</name>
<dbReference type="GO" id="GO:0016706">
    <property type="term" value="F:2-oxoglutarate-dependent dioxygenase activity"/>
    <property type="evidence" value="ECO:0007669"/>
    <property type="project" value="UniProtKB-ARBA"/>
</dbReference>
<dbReference type="Pfam" id="PF14226">
    <property type="entry name" value="DIOX_N"/>
    <property type="match status" value="1"/>
</dbReference>
<dbReference type="GO" id="GO:0009805">
    <property type="term" value="P:coumarin biosynthetic process"/>
    <property type="evidence" value="ECO:0007669"/>
    <property type="project" value="UniProtKB-ARBA"/>
</dbReference>
<dbReference type="GO" id="GO:0002238">
    <property type="term" value="P:response to molecule of fungal origin"/>
    <property type="evidence" value="ECO:0007669"/>
    <property type="project" value="UniProtKB-ARBA"/>
</dbReference>
<dbReference type="GO" id="GO:0046872">
    <property type="term" value="F:metal ion binding"/>
    <property type="evidence" value="ECO:0007669"/>
    <property type="project" value="UniProtKB-KW"/>
</dbReference>
<dbReference type="InterPro" id="IPR027443">
    <property type="entry name" value="IPNS-like_sf"/>
</dbReference>
<dbReference type="Proteomes" id="UP001190926">
    <property type="component" value="Unassembled WGS sequence"/>
</dbReference>
<dbReference type="InterPro" id="IPR005123">
    <property type="entry name" value="Oxoglu/Fe-dep_dioxygenase_dom"/>
</dbReference>
<feature type="domain" description="Fe2OG dioxygenase" evidence="5">
    <location>
        <begin position="199"/>
        <end position="300"/>
    </location>
</feature>
<evidence type="ECO:0000313" key="7">
    <source>
        <dbReference type="Proteomes" id="UP001190926"/>
    </source>
</evidence>
<dbReference type="Gene3D" id="2.60.120.330">
    <property type="entry name" value="B-lactam Antibiotic, Isopenicillin N Synthase, Chain"/>
    <property type="match status" value="1"/>
</dbReference>
<evidence type="ECO:0000256" key="4">
    <source>
        <dbReference type="RuleBase" id="RU003682"/>
    </source>
</evidence>
<proteinExistence type="inferred from homology"/>
<evidence type="ECO:0000256" key="3">
    <source>
        <dbReference type="ARBA" id="ARBA00023004"/>
    </source>
</evidence>
<comment type="similarity">
    <text evidence="1 4">Belongs to the iron/ascorbate-dependent oxidoreductase family.</text>
</comment>
<evidence type="ECO:0000256" key="2">
    <source>
        <dbReference type="ARBA" id="ARBA00022723"/>
    </source>
</evidence>
<keyword evidence="3 4" id="KW-0408">Iron</keyword>
<comment type="caution">
    <text evidence="6">The sequence shown here is derived from an EMBL/GenBank/DDBJ whole genome shotgun (WGS) entry which is preliminary data.</text>
</comment>
<sequence length="348" mass="39965">MAEVLPSTVQELVENGDELPQRYIWRDAGDYGPIDLSVPLTAEIPSIDVGRLVSAVDAAAELLNLRSALTSWGCFQVVNHGIDELFLDEVRQLGREFFHLPMSEKQKYARQGDGYEGYGNDLVLFDKQPLDWSDRLYLQVAPDDHQKLQYWPQNPQSFRKVLHDYSGKLRQIEEQLLKSIEKSLSIPEGSFLSKFGQGQMMYARFNYYPPCSKPDQVLALKPHADGSAITILLQDDRDVRGLQLLKDNHWFWVPIIPHALLVNIGDQLEILSNGICKSPVHRAVTNSERERSTVAMFCSPDPEKEIGPIQQLVDDEKRPRMFKQVKNFTETWFNYYQQGKRPIDAFRI</sequence>
<gene>
    <name evidence="6" type="ORF">C2S53_016423</name>
</gene>
<evidence type="ECO:0000259" key="5">
    <source>
        <dbReference type="PROSITE" id="PS51471"/>
    </source>
</evidence>
<keyword evidence="4" id="KW-0560">Oxidoreductase</keyword>
<dbReference type="Pfam" id="PF03171">
    <property type="entry name" value="2OG-FeII_Oxy"/>
    <property type="match status" value="1"/>
</dbReference>
<organism evidence="6 7">
    <name type="scientific">Perilla frutescens var. hirtella</name>
    <name type="common">Perilla citriodora</name>
    <name type="synonym">Perilla setoyensis</name>
    <dbReference type="NCBI Taxonomy" id="608512"/>
    <lineage>
        <taxon>Eukaryota</taxon>
        <taxon>Viridiplantae</taxon>
        <taxon>Streptophyta</taxon>
        <taxon>Embryophyta</taxon>
        <taxon>Tracheophyta</taxon>
        <taxon>Spermatophyta</taxon>
        <taxon>Magnoliopsida</taxon>
        <taxon>eudicotyledons</taxon>
        <taxon>Gunneridae</taxon>
        <taxon>Pentapetalae</taxon>
        <taxon>asterids</taxon>
        <taxon>lamiids</taxon>
        <taxon>Lamiales</taxon>
        <taxon>Lamiaceae</taxon>
        <taxon>Nepetoideae</taxon>
        <taxon>Elsholtzieae</taxon>
        <taxon>Perilla</taxon>
    </lineage>
</organism>
<evidence type="ECO:0000313" key="6">
    <source>
        <dbReference type="EMBL" id="KAH6828900.1"/>
    </source>
</evidence>
<dbReference type="InterPro" id="IPR050295">
    <property type="entry name" value="Plant_2OG-oxidoreductases"/>
</dbReference>
<dbReference type="AlphaFoldDB" id="A0AAD4J956"/>
<dbReference type="PANTHER" id="PTHR47991">
    <property type="entry name" value="OXOGLUTARATE/IRON-DEPENDENT DIOXYGENASE"/>
    <property type="match status" value="1"/>
</dbReference>
<dbReference type="InterPro" id="IPR026992">
    <property type="entry name" value="DIOX_N"/>
</dbReference>
<reference evidence="6 7" key="1">
    <citation type="journal article" date="2021" name="Nat. Commun.">
        <title>Incipient diploidization of the medicinal plant Perilla within 10,000 years.</title>
        <authorList>
            <person name="Zhang Y."/>
            <person name="Shen Q."/>
            <person name="Leng L."/>
            <person name="Zhang D."/>
            <person name="Chen S."/>
            <person name="Shi Y."/>
            <person name="Ning Z."/>
            <person name="Chen S."/>
        </authorList>
    </citation>
    <scope>NUCLEOTIDE SEQUENCE [LARGE SCALE GENOMIC DNA]</scope>
    <source>
        <strain evidence="7">cv. PC099</strain>
    </source>
</reference>
<keyword evidence="2 4" id="KW-0479">Metal-binding</keyword>
<protein>
    <submittedName>
        <fullName evidence="6">2-oxoglutarate and oxygenase superfamily protein</fullName>
    </submittedName>
</protein>